<sequence>MYERLQLNAQQKDENSIKKDQNQSCFKNRMKWFEYDLARGLVAAALATGYLLILTYLVSDSHIAFLSTNSRWIVNANSGRRVKLACINWPGHMNPLVPEGLHKKPLKNITRDIASMGFNCVRLTWATEMFTNKAYTNLTVAQSLDRWNLVAASFGMAINNPHLLNKTLIETQMVVVEALGHENLMVILDNHVSFPIWCCDWNDGNGFFKDLHFNPVEWVQGLSTVARQYKGNPTVVAMSIRNELRGPRQNEFDWYQFMEEGATAVHLENVDVLVMVSGLSFETDLSFIRQRRLNFEVNANNKLVYEAHWYAFADPPEKWIFQTNEFCAEITEWFMNQTGYVIYQRSPTPIFLSEFGKDLSGASEAENRYFICVMAFLAEKDLEWALWAIQGSYYLREGQVEWEEPYGMYNFGWDNIRNASVLDLLQLNQQMIRDPTSEYATFNAMYHPQTGRCVLVNKKNVTTSTCNKLQRWGFDYDDEDGSQIKLVGTSGCLTVEGEKLPVQVTADCSSQKSRWKFVSKSKMHLAAKDEEGKDLCLEWNTLNSTFVTNKCLCLDDNLVDLPTCPVNPQPQWFKLLKSNKNN</sequence>
<evidence type="ECO:0000256" key="5">
    <source>
        <dbReference type="SAM" id="MobiDB-lite"/>
    </source>
</evidence>
<dbReference type="GO" id="GO:0004553">
    <property type="term" value="F:hydrolase activity, hydrolyzing O-glycosyl compounds"/>
    <property type="evidence" value="ECO:0007669"/>
    <property type="project" value="InterPro"/>
</dbReference>
<dbReference type="PANTHER" id="PTHR31263:SF68">
    <property type="entry name" value="GLYCOSIDE HYDROLASE FAMILY 5 DOMAIN-CONTAINING PROTEIN"/>
    <property type="match status" value="1"/>
</dbReference>
<dbReference type="AlphaFoldDB" id="A0AAD8JGJ3"/>
<feature type="compositionally biased region" description="Basic and acidic residues" evidence="5">
    <location>
        <begin position="11"/>
        <end position="20"/>
    </location>
</feature>
<dbReference type="InterPro" id="IPR035992">
    <property type="entry name" value="Ricin_B-like_lectins"/>
</dbReference>
<dbReference type="Proteomes" id="UP001237642">
    <property type="component" value="Unassembled WGS sequence"/>
</dbReference>
<gene>
    <name evidence="8" type="ORF">POM88_003547</name>
</gene>
<feature type="transmembrane region" description="Helical" evidence="6">
    <location>
        <begin position="37"/>
        <end position="58"/>
    </location>
</feature>
<comment type="similarity">
    <text evidence="1 4">Belongs to the glycosyl hydrolase 5 (cellulase A) family.</text>
</comment>
<accession>A0AAD8JGJ3</accession>
<dbReference type="SUPFAM" id="SSF51445">
    <property type="entry name" value="(Trans)glycosidases"/>
    <property type="match status" value="1"/>
</dbReference>
<dbReference type="InterPro" id="IPR001547">
    <property type="entry name" value="Glyco_hydro_5"/>
</dbReference>
<evidence type="ECO:0000256" key="4">
    <source>
        <dbReference type="RuleBase" id="RU361153"/>
    </source>
</evidence>
<protein>
    <submittedName>
        <fullName evidence="8">Cellulase domain-containing protein</fullName>
    </submittedName>
</protein>
<keyword evidence="9" id="KW-1185">Reference proteome</keyword>
<proteinExistence type="inferred from homology"/>
<dbReference type="Pfam" id="PF00150">
    <property type="entry name" value="Cellulase"/>
    <property type="match status" value="1"/>
</dbReference>
<keyword evidence="6" id="KW-0472">Membrane</keyword>
<evidence type="ECO:0000313" key="8">
    <source>
        <dbReference type="EMBL" id="KAK1403942.1"/>
    </source>
</evidence>
<dbReference type="PANTHER" id="PTHR31263">
    <property type="entry name" value="CELLULASE FAMILY PROTEIN (AFU_ORTHOLOGUE AFUA_5G14560)"/>
    <property type="match status" value="1"/>
</dbReference>
<dbReference type="Gene3D" id="3.20.20.80">
    <property type="entry name" value="Glycosidases"/>
    <property type="match status" value="1"/>
</dbReference>
<keyword evidence="6" id="KW-1133">Transmembrane helix</keyword>
<keyword evidence="2 4" id="KW-0378">Hydrolase</keyword>
<reference evidence="8" key="1">
    <citation type="submission" date="2023-02" db="EMBL/GenBank/DDBJ databases">
        <title>Genome of toxic invasive species Heracleum sosnowskyi carries increased number of genes despite the absence of recent whole-genome duplications.</title>
        <authorList>
            <person name="Schelkunov M."/>
            <person name="Shtratnikova V."/>
            <person name="Makarenko M."/>
            <person name="Klepikova A."/>
            <person name="Omelchenko D."/>
            <person name="Novikova G."/>
            <person name="Obukhova E."/>
            <person name="Bogdanov V."/>
            <person name="Penin A."/>
            <person name="Logacheva M."/>
        </authorList>
    </citation>
    <scope>NUCLEOTIDE SEQUENCE</scope>
    <source>
        <strain evidence="8">Hsosn_3</strain>
        <tissue evidence="8">Leaf</tissue>
    </source>
</reference>
<reference evidence="8" key="2">
    <citation type="submission" date="2023-05" db="EMBL/GenBank/DDBJ databases">
        <authorList>
            <person name="Schelkunov M.I."/>
        </authorList>
    </citation>
    <scope>NUCLEOTIDE SEQUENCE</scope>
    <source>
        <strain evidence="8">Hsosn_3</strain>
        <tissue evidence="8">Leaf</tissue>
    </source>
</reference>
<keyword evidence="3 4" id="KW-0326">Glycosidase</keyword>
<feature type="domain" description="Glycoside hydrolase family 5" evidence="7">
    <location>
        <begin position="105"/>
        <end position="390"/>
    </location>
</feature>
<evidence type="ECO:0000256" key="3">
    <source>
        <dbReference type="ARBA" id="ARBA00023295"/>
    </source>
</evidence>
<dbReference type="EMBL" id="JAUIZM010000001">
    <property type="protein sequence ID" value="KAK1403942.1"/>
    <property type="molecule type" value="Genomic_DNA"/>
</dbReference>
<name>A0AAD8JGJ3_9APIA</name>
<evidence type="ECO:0000256" key="2">
    <source>
        <dbReference type="ARBA" id="ARBA00022801"/>
    </source>
</evidence>
<evidence type="ECO:0000313" key="9">
    <source>
        <dbReference type="Proteomes" id="UP001237642"/>
    </source>
</evidence>
<feature type="region of interest" description="Disordered" evidence="5">
    <location>
        <begin position="1"/>
        <end position="20"/>
    </location>
</feature>
<evidence type="ECO:0000256" key="6">
    <source>
        <dbReference type="SAM" id="Phobius"/>
    </source>
</evidence>
<organism evidence="8 9">
    <name type="scientific">Heracleum sosnowskyi</name>
    <dbReference type="NCBI Taxonomy" id="360622"/>
    <lineage>
        <taxon>Eukaryota</taxon>
        <taxon>Viridiplantae</taxon>
        <taxon>Streptophyta</taxon>
        <taxon>Embryophyta</taxon>
        <taxon>Tracheophyta</taxon>
        <taxon>Spermatophyta</taxon>
        <taxon>Magnoliopsida</taxon>
        <taxon>eudicotyledons</taxon>
        <taxon>Gunneridae</taxon>
        <taxon>Pentapetalae</taxon>
        <taxon>asterids</taxon>
        <taxon>campanulids</taxon>
        <taxon>Apiales</taxon>
        <taxon>Apiaceae</taxon>
        <taxon>Apioideae</taxon>
        <taxon>apioid superclade</taxon>
        <taxon>Tordylieae</taxon>
        <taxon>Tordyliinae</taxon>
        <taxon>Heracleum</taxon>
    </lineage>
</organism>
<evidence type="ECO:0000259" key="7">
    <source>
        <dbReference type="Pfam" id="PF00150"/>
    </source>
</evidence>
<dbReference type="GO" id="GO:0000272">
    <property type="term" value="P:polysaccharide catabolic process"/>
    <property type="evidence" value="ECO:0007669"/>
    <property type="project" value="InterPro"/>
</dbReference>
<keyword evidence="6" id="KW-0812">Transmembrane</keyword>
<dbReference type="InterPro" id="IPR017853">
    <property type="entry name" value="GH"/>
</dbReference>
<comment type="caution">
    <text evidence="8">The sequence shown here is derived from an EMBL/GenBank/DDBJ whole genome shotgun (WGS) entry which is preliminary data.</text>
</comment>
<evidence type="ECO:0000256" key="1">
    <source>
        <dbReference type="ARBA" id="ARBA00005641"/>
    </source>
</evidence>
<dbReference type="SUPFAM" id="SSF50370">
    <property type="entry name" value="Ricin B-like lectins"/>
    <property type="match status" value="1"/>
</dbReference>